<evidence type="ECO:0000259" key="13">
    <source>
        <dbReference type="Pfam" id="PF08245"/>
    </source>
</evidence>
<evidence type="ECO:0000256" key="4">
    <source>
        <dbReference type="ARBA" id="ARBA00022741"/>
    </source>
</evidence>
<keyword evidence="1 10" id="KW-0963">Cytoplasm</keyword>
<feature type="domain" description="Mur ligase C-terminal" evidence="12">
    <location>
        <begin position="334"/>
        <end position="447"/>
    </location>
</feature>
<evidence type="ECO:0000259" key="12">
    <source>
        <dbReference type="Pfam" id="PF02875"/>
    </source>
</evidence>
<keyword evidence="5 10" id="KW-0067">ATP-binding</keyword>
<organism evidence="14 15">
    <name type="scientific">Hyphobacterium marinum</name>
    <dbReference type="NCBI Taxonomy" id="3116574"/>
    <lineage>
        <taxon>Bacteria</taxon>
        <taxon>Pseudomonadati</taxon>
        <taxon>Pseudomonadota</taxon>
        <taxon>Alphaproteobacteria</taxon>
        <taxon>Maricaulales</taxon>
        <taxon>Maricaulaceae</taxon>
        <taxon>Hyphobacterium</taxon>
    </lineage>
</organism>
<evidence type="ECO:0000256" key="7">
    <source>
        <dbReference type="ARBA" id="ARBA00022984"/>
    </source>
</evidence>
<name>A0ABU7LXP0_9PROT</name>
<dbReference type="Gene3D" id="3.40.1390.10">
    <property type="entry name" value="MurE/MurF, N-terminal domain"/>
    <property type="match status" value="1"/>
</dbReference>
<evidence type="ECO:0000256" key="2">
    <source>
        <dbReference type="ARBA" id="ARBA00022598"/>
    </source>
</evidence>
<evidence type="ECO:0000313" key="14">
    <source>
        <dbReference type="EMBL" id="MEE2566057.1"/>
    </source>
</evidence>
<comment type="pathway">
    <text evidence="10 11">Cell wall biogenesis; peptidoglycan biosynthesis.</text>
</comment>
<keyword evidence="6 10" id="KW-0133">Cell shape</keyword>
<dbReference type="GO" id="GO:0047480">
    <property type="term" value="F:UDP-N-acetylmuramoyl-tripeptide-D-alanyl-D-alanine ligase activity"/>
    <property type="evidence" value="ECO:0007669"/>
    <property type="project" value="UniProtKB-EC"/>
</dbReference>
<evidence type="ECO:0000256" key="8">
    <source>
        <dbReference type="ARBA" id="ARBA00023306"/>
    </source>
</evidence>
<dbReference type="Pfam" id="PF02875">
    <property type="entry name" value="Mur_ligase_C"/>
    <property type="match status" value="1"/>
</dbReference>
<evidence type="ECO:0000256" key="9">
    <source>
        <dbReference type="ARBA" id="ARBA00023316"/>
    </source>
</evidence>
<comment type="subcellular location">
    <subcellularLocation>
        <location evidence="10 11">Cytoplasm</location>
    </subcellularLocation>
</comment>
<evidence type="ECO:0000256" key="1">
    <source>
        <dbReference type="ARBA" id="ARBA00022490"/>
    </source>
</evidence>
<keyword evidence="15" id="KW-1185">Reference proteome</keyword>
<dbReference type="InterPro" id="IPR005863">
    <property type="entry name" value="UDP-N-AcMur_synth"/>
</dbReference>
<dbReference type="HAMAP" id="MF_02019">
    <property type="entry name" value="MurF"/>
    <property type="match status" value="1"/>
</dbReference>
<dbReference type="Pfam" id="PF08245">
    <property type="entry name" value="Mur_ligase_M"/>
    <property type="match status" value="1"/>
</dbReference>
<gene>
    <name evidence="10 14" type="primary">murF</name>
    <name evidence="14" type="ORF">V0U35_05130</name>
</gene>
<dbReference type="PANTHER" id="PTHR43024:SF1">
    <property type="entry name" value="UDP-N-ACETYLMURAMOYL-TRIPEPTIDE--D-ALANYL-D-ALANINE LIGASE"/>
    <property type="match status" value="1"/>
</dbReference>
<dbReference type="EC" id="6.3.2.10" evidence="10 11"/>
<dbReference type="InterPro" id="IPR036565">
    <property type="entry name" value="Mur-like_cat_sf"/>
</dbReference>
<keyword evidence="7 10" id="KW-0573">Peptidoglycan synthesis</keyword>
<keyword evidence="4 10" id="KW-0547">Nucleotide-binding</keyword>
<dbReference type="InterPro" id="IPR013221">
    <property type="entry name" value="Mur_ligase_cen"/>
</dbReference>
<dbReference type="InterPro" id="IPR035911">
    <property type="entry name" value="MurE/MurF_N"/>
</dbReference>
<dbReference type="Proteomes" id="UP001310692">
    <property type="component" value="Unassembled WGS sequence"/>
</dbReference>
<dbReference type="Gene3D" id="3.90.190.20">
    <property type="entry name" value="Mur ligase, C-terminal domain"/>
    <property type="match status" value="1"/>
</dbReference>
<dbReference type="InterPro" id="IPR004101">
    <property type="entry name" value="Mur_ligase_C"/>
</dbReference>
<dbReference type="NCBIfam" id="TIGR01143">
    <property type="entry name" value="murF"/>
    <property type="match status" value="1"/>
</dbReference>
<keyword evidence="8 10" id="KW-0131">Cell cycle</keyword>
<evidence type="ECO:0000256" key="5">
    <source>
        <dbReference type="ARBA" id="ARBA00022840"/>
    </source>
</evidence>
<dbReference type="EMBL" id="JAZDRO010000002">
    <property type="protein sequence ID" value="MEE2566057.1"/>
    <property type="molecule type" value="Genomic_DNA"/>
</dbReference>
<dbReference type="Gene3D" id="3.40.1190.10">
    <property type="entry name" value="Mur-like, catalytic domain"/>
    <property type="match status" value="1"/>
</dbReference>
<comment type="caution">
    <text evidence="14">The sequence shown here is derived from an EMBL/GenBank/DDBJ whole genome shotgun (WGS) entry which is preliminary data.</text>
</comment>
<feature type="domain" description="Mur ligase central" evidence="13">
    <location>
        <begin position="107"/>
        <end position="297"/>
    </location>
</feature>
<keyword evidence="2 10" id="KW-0436">Ligase</keyword>
<keyword evidence="3 10" id="KW-0132">Cell division</keyword>
<evidence type="ECO:0000256" key="6">
    <source>
        <dbReference type="ARBA" id="ARBA00022960"/>
    </source>
</evidence>
<evidence type="ECO:0000313" key="15">
    <source>
        <dbReference type="Proteomes" id="UP001310692"/>
    </source>
</evidence>
<feature type="binding site" evidence="10">
    <location>
        <begin position="109"/>
        <end position="115"/>
    </location>
    <ligand>
        <name>ATP</name>
        <dbReference type="ChEBI" id="CHEBI:30616"/>
    </ligand>
</feature>
<proteinExistence type="inferred from homology"/>
<keyword evidence="9 10" id="KW-0961">Cell wall biogenesis/degradation</keyword>
<reference evidence="14 15" key="1">
    <citation type="submission" date="2024-01" db="EMBL/GenBank/DDBJ databases">
        <title>Hyphobacterium bacterium isolated from marine sediment.</title>
        <authorList>
            <person name="Zhao S."/>
        </authorList>
    </citation>
    <scope>NUCLEOTIDE SEQUENCE [LARGE SCALE GENOMIC DNA]</scope>
    <source>
        <strain evidence="14 15">Y60-23</strain>
    </source>
</reference>
<evidence type="ECO:0000256" key="10">
    <source>
        <dbReference type="HAMAP-Rule" id="MF_02019"/>
    </source>
</evidence>
<evidence type="ECO:0000256" key="3">
    <source>
        <dbReference type="ARBA" id="ARBA00022618"/>
    </source>
</evidence>
<evidence type="ECO:0000256" key="11">
    <source>
        <dbReference type="RuleBase" id="RU004136"/>
    </source>
</evidence>
<dbReference type="PANTHER" id="PTHR43024">
    <property type="entry name" value="UDP-N-ACETYLMURAMOYL-TRIPEPTIDE--D-ALANYL-D-ALANINE LIGASE"/>
    <property type="match status" value="1"/>
</dbReference>
<comment type="similarity">
    <text evidence="10">Belongs to the MurCDEF family. MurF subfamily.</text>
</comment>
<comment type="catalytic activity">
    <reaction evidence="10 11">
        <text>D-alanyl-D-alanine + UDP-N-acetyl-alpha-D-muramoyl-L-alanyl-gamma-D-glutamyl-meso-2,6-diaminopimelate + ATP = UDP-N-acetyl-alpha-D-muramoyl-L-alanyl-gamma-D-glutamyl-meso-2,6-diaminopimeloyl-D-alanyl-D-alanine + ADP + phosphate + H(+)</text>
        <dbReference type="Rhea" id="RHEA:28374"/>
        <dbReference type="ChEBI" id="CHEBI:15378"/>
        <dbReference type="ChEBI" id="CHEBI:30616"/>
        <dbReference type="ChEBI" id="CHEBI:43474"/>
        <dbReference type="ChEBI" id="CHEBI:57822"/>
        <dbReference type="ChEBI" id="CHEBI:61386"/>
        <dbReference type="ChEBI" id="CHEBI:83905"/>
        <dbReference type="ChEBI" id="CHEBI:456216"/>
        <dbReference type="EC" id="6.3.2.10"/>
    </reaction>
</comment>
<dbReference type="SUPFAM" id="SSF53244">
    <property type="entry name" value="MurD-like peptide ligases, peptide-binding domain"/>
    <property type="match status" value="1"/>
</dbReference>
<dbReference type="InterPro" id="IPR036615">
    <property type="entry name" value="Mur_ligase_C_dom_sf"/>
</dbReference>
<comment type="function">
    <text evidence="10 11">Involved in cell wall formation. Catalyzes the final step in the synthesis of UDP-N-acetylmuramoyl-pentapeptide, the precursor of murein.</text>
</comment>
<dbReference type="InterPro" id="IPR051046">
    <property type="entry name" value="MurCDEF_CellWall_CoF430Synth"/>
</dbReference>
<dbReference type="SUPFAM" id="SSF63418">
    <property type="entry name" value="MurE/MurF N-terminal domain"/>
    <property type="match status" value="1"/>
</dbReference>
<protein>
    <recommendedName>
        <fullName evidence="10 11">UDP-N-acetylmuramoyl-tripeptide--D-alanyl-D-alanine ligase</fullName>
        <ecNumber evidence="10 11">6.3.2.10</ecNumber>
    </recommendedName>
    <alternativeName>
        <fullName evidence="10">D-alanyl-D-alanine-adding enzyme</fullName>
    </alternativeName>
</protein>
<accession>A0ABU7LXP0</accession>
<dbReference type="SUPFAM" id="SSF53623">
    <property type="entry name" value="MurD-like peptide ligases, catalytic domain"/>
    <property type="match status" value="1"/>
</dbReference>
<sequence length="473" mass="49536">MSEPLWTAREALAATGGKLAGSTDWTADGVSIDTRSLKPRDLFVALTDQRDGHDFVPDAAARGAACSLVARSDGMPGNLLVGRDTLESLRALGRAARDRSDAIRVAVTGSVGKTSVKEALAAVFRAAGPAHWSERSYNNHWGVPLTLARMPKATRRAVFEMGMNHAGELRDLTGLVRPHVALVTRIAPAHLEFFRSVADIAHAKAEIYEGLMTDGVAIYPRDDEHGELLLDHARRSAAGFILDFGLSPEAAVNVSQFETAPDGARGRVSVLGKSLDFRIGASGAHWAWNAAAIFAAAIAAGIDAEAVAEALPDVGAEPGRGRVHQVGLPTGGFIRLLDESYNANPVSMAAAIETLGGLVPGKGGRRIAVLGEMLELGPKSPDLHAGLAEPLVRAKADLVIASGSRMTPLTDALQDGIETHYANDADAALTCLTQAVRPGDVVMVKGSNASGVHRVVKALLAAQPAGSQRGEDR</sequence>
<dbReference type="RefSeq" id="WP_330195598.1">
    <property type="nucleotide sequence ID" value="NZ_JAZDRO010000002.1"/>
</dbReference>